<name>A0A557XJ73_9MYCO</name>
<dbReference type="GO" id="GO:0016491">
    <property type="term" value="F:oxidoreductase activity"/>
    <property type="evidence" value="ECO:0007669"/>
    <property type="project" value="InterPro"/>
</dbReference>
<feature type="compositionally biased region" description="Basic and acidic residues" evidence="1">
    <location>
        <begin position="87"/>
        <end position="110"/>
    </location>
</feature>
<keyword evidence="4" id="KW-1185">Reference proteome</keyword>
<accession>A0A557XJ73</accession>
<comment type="caution">
    <text evidence="3">The sequence shown here is derived from an EMBL/GenBank/DDBJ whole genome shotgun (WGS) entry which is preliminary data.</text>
</comment>
<dbReference type="SUPFAM" id="SSF51395">
    <property type="entry name" value="FMN-linked oxidoreductases"/>
    <property type="match status" value="1"/>
</dbReference>
<dbReference type="RefSeq" id="WP_144953852.1">
    <property type="nucleotide sequence ID" value="NZ_VMQU01000092.1"/>
</dbReference>
<evidence type="ECO:0000256" key="1">
    <source>
        <dbReference type="SAM" id="MobiDB-lite"/>
    </source>
</evidence>
<organism evidence="3 4">
    <name type="scientific">Mycobacterium helveticum</name>
    <dbReference type="NCBI Taxonomy" id="2592811"/>
    <lineage>
        <taxon>Bacteria</taxon>
        <taxon>Bacillati</taxon>
        <taxon>Actinomycetota</taxon>
        <taxon>Actinomycetes</taxon>
        <taxon>Mycobacteriales</taxon>
        <taxon>Mycobacteriaceae</taxon>
        <taxon>Mycobacterium</taxon>
    </lineage>
</organism>
<sequence length="110" mass="11498">MANLPHLPAPGRIGAMAVRNRVVMSAMETMYGTPDGLASQRTRDCFAARARGGVGLITLGANGVDPQHPEAPGGLHLGADGAVGAHRAPEKGGAEHTPEVLDTLWRQEKR</sequence>
<dbReference type="EMBL" id="VMQU01000092">
    <property type="protein sequence ID" value="TVS85794.1"/>
    <property type="molecule type" value="Genomic_DNA"/>
</dbReference>
<feature type="region of interest" description="Disordered" evidence="1">
    <location>
        <begin position="65"/>
        <end position="110"/>
    </location>
</feature>
<dbReference type="GO" id="GO:0010181">
    <property type="term" value="F:FMN binding"/>
    <property type="evidence" value="ECO:0007669"/>
    <property type="project" value="InterPro"/>
</dbReference>
<gene>
    <name evidence="3" type="ORF">FPZ47_19215</name>
</gene>
<evidence type="ECO:0000259" key="2">
    <source>
        <dbReference type="Pfam" id="PF00724"/>
    </source>
</evidence>
<evidence type="ECO:0000313" key="3">
    <source>
        <dbReference type="EMBL" id="TVS85794.1"/>
    </source>
</evidence>
<reference evidence="3 4" key="1">
    <citation type="submission" date="2019-07" db="EMBL/GenBank/DDBJ databases">
        <title>New Mycobacterium species.</title>
        <authorList>
            <person name="Tortoli E."/>
            <person name="Ghielmetti G."/>
            <person name="Friedel U."/>
            <person name="Trovato A."/>
        </authorList>
    </citation>
    <scope>NUCLEOTIDE SEQUENCE [LARGE SCALE GENOMIC DNA]</scope>
    <source>
        <strain evidence="3 4">16-83</strain>
    </source>
</reference>
<dbReference type="Gene3D" id="3.20.20.70">
    <property type="entry name" value="Aldolase class I"/>
    <property type="match status" value="1"/>
</dbReference>
<protein>
    <recommendedName>
        <fullName evidence="2">NADH:flavin oxidoreductase/NADH oxidase N-terminal domain-containing protein</fullName>
    </recommendedName>
</protein>
<dbReference type="InterPro" id="IPR013785">
    <property type="entry name" value="Aldolase_TIM"/>
</dbReference>
<dbReference type="Pfam" id="PF00724">
    <property type="entry name" value="Oxidored_FMN"/>
    <property type="match status" value="1"/>
</dbReference>
<dbReference type="OrthoDB" id="3169239at2"/>
<feature type="domain" description="NADH:flavin oxidoreductase/NADH oxidase N-terminal" evidence="2">
    <location>
        <begin position="9"/>
        <end position="87"/>
    </location>
</feature>
<dbReference type="AlphaFoldDB" id="A0A557XJ73"/>
<dbReference type="Proteomes" id="UP000320513">
    <property type="component" value="Unassembled WGS sequence"/>
</dbReference>
<proteinExistence type="predicted"/>
<evidence type="ECO:0000313" key="4">
    <source>
        <dbReference type="Proteomes" id="UP000320513"/>
    </source>
</evidence>
<dbReference type="InterPro" id="IPR001155">
    <property type="entry name" value="OxRdtase_FMN_N"/>
</dbReference>